<organism evidence="1 2">
    <name type="scientific">Tilletia indica</name>
    <dbReference type="NCBI Taxonomy" id="43049"/>
    <lineage>
        <taxon>Eukaryota</taxon>
        <taxon>Fungi</taxon>
        <taxon>Dikarya</taxon>
        <taxon>Basidiomycota</taxon>
        <taxon>Ustilaginomycotina</taxon>
        <taxon>Exobasidiomycetes</taxon>
        <taxon>Tilletiales</taxon>
        <taxon>Tilletiaceae</taxon>
        <taxon>Tilletia</taxon>
    </lineage>
</organism>
<dbReference type="AlphaFoldDB" id="A0A177T2S4"/>
<name>A0A177T2S4_9BASI</name>
<proteinExistence type="predicted"/>
<comment type="caution">
    <text evidence="1">The sequence shown here is derived from an EMBL/GenBank/DDBJ whole genome shotgun (WGS) entry which is preliminary data.</text>
</comment>
<reference evidence="1" key="2">
    <citation type="journal article" date="2019" name="IMA Fungus">
        <title>Genome sequencing and comparison of five Tilletia species to identify candidate genes for the detection of regulated species infecting wheat.</title>
        <authorList>
            <person name="Nguyen H.D.T."/>
            <person name="Sultana T."/>
            <person name="Kesanakurti P."/>
            <person name="Hambleton S."/>
        </authorList>
    </citation>
    <scope>NUCLEOTIDE SEQUENCE</scope>
    <source>
        <strain evidence="1">DAOMC 236416</strain>
    </source>
</reference>
<keyword evidence="2" id="KW-1185">Reference proteome</keyword>
<evidence type="ECO:0000313" key="1">
    <source>
        <dbReference type="EMBL" id="KAE8238059.1"/>
    </source>
</evidence>
<sequence length="121" mass="13220">MSSRRATTIDAPTREEFSALETARSKLDGEVAAIQSTLESQGSDISALQTDVTTFVREIRQALRGNQDPSIPSLLASPPTLPARPLLFRANGTAKKPPFLAERHRSYHPTHAYKHPVGTTL</sequence>
<evidence type="ECO:0000313" key="2">
    <source>
        <dbReference type="Proteomes" id="UP000077521"/>
    </source>
</evidence>
<gene>
    <name evidence="1" type="ORF">A4X13_0g8533</name>
</gene>
<reference evidence="1" key="1">
    <citation type="submission" date="2016-04" db="EMBL/GenBank/DDBJ databases">
        <authorList>
            <person name="Nguyen H.D."/>
            <person name="Samba Siva P."/>
            <person name="Cullis J."/>
            <person name="Levesque C.A."/>
            <person name="Hambleton S."/>
        </authorList>
    </citation>
    <scope>NUCLEOTIDE SEQUENCE</scope>
    <source>
        <strain evidence="1">DAOMC 236416</strain>
    </source>
</reference>
<protein>
    <submittedName>
        <fullName evidence="1">Uncharacterized protein</fullName>
    </submittedName>
</protein>
<dbReference type="EMBL" id="LWDF02001541">
    <property type="protein sequence ID" value="KAE8238059.1"/>
    <property type="molecule type" value="Genomic_DNA"/>
</dbReference>
<dbReference type="Proteomes" id="UP000077521">
    <property type="component" value="Unassembled WGS sequence"/>
</dbReference>
<accession>A0A177T2S4</accession>